<dbReference type="Pfam" id="PF03790">
    <property type="entry name" value="KNOX1"/>
    <property type="match status" value="1"/>
</dbReference>
<dbReference type="Pfam" id="PF03791">
    <property type="entry name" value="KNOX2"/>
    <property type="match status" value="1"/>
</dbReference>
<dbReference type="InterPro" id="IPR016024">
    <property type="entry name" value="ARM-type_fold"/>
</dbReference>
<evidence type="ECO:0000256" key="7">
    <source>
        <dbReference type="SAM" id="MobiDB-lite"/>
    </source>
</evidence>
<evidence type="ECO:0000259" key="8">
    <source>
        <dbReference type="PROSITE" id="PS50071"/>
    </source>
</evidence>
<organism evidence="10">
    <name type="scientific">Salvia splendens</name>
    <name type="common">Scarlet sage</name>
    <dbReference type="NCBI Taxonomy" id="180675"/>
    <lineage>
        <taxon>Eukaryota</taxon>
        <taxon>Viridiplantae</taxon>
        <taxon>Streptophyta</taxon>
        <taxon>Embryophyta</taxon>
        <taxon>Tracheophyta</taxon>
        <taxon>Spermatophyta</taxon>
        <taxon>Magnoliopsida</taxon>
        <taxon>eudicotyledons</taxon>
        <taxon>Gunneridae</taxon>
        <taxon>Pentapetalae</taxon>
        <taxon>asterids</taxon>
        <taxon>lamiids</taxon>
        <taxon>Lamiales</taxon>
        <taxon>Lamiaceae</taxon>
        <taxon>Nepetoideae</taxon>
        <taxon>Mentheae</taxon>
        <taxon>Salviinae</taxon>
        <taxon>Salvia</taxon>
        <taxon>Salvia subgen. Calosphace</taxon>
        <taxon>core Calosphace</taxon>
    </lineage>
</organism>
<dbReference type="InterPro" id="IPR008709">
    <property type="entry name" value="Neurochondrin"/>
</dbReference>
<dbReference type="AlphaFoldDB" id="A0A8X8W830"/>
<dbReference type="PANTHER" id="PTHR13109:SF7">
    <property type="entry name" value="NEUROCHONDRIN"/>
    <property type="match status" value="1"/>
</dbReference>
<proteinExistence type="inferred from homology"/>
<dbReference type="Pfam" id="PF05920">
    <property type="entry name" value="Homeobox_KN"/>
    <property type="match status" value="1"/>
</dbReference>
<dbReference type="InterPro" id="IPR009057">
    <property type="entry name" value="Homeodomain-like_sf"/>
</dbReference>
<comment type="caution">
    <text evidence="10">The sequence shown here is derived from an EMBL/GenBank/DDBJ whole genome shotgun (WGS) entry which is preliminary data.</text>
</comment>
<evidence type="ECO:0000256" key="2">
    <source>
        <dbReference type="ARBA" id="ARBA00023125"/>
    </source>
</evidence>
<evidence type="ECO:0000256" key="4">
    <source>
        <dbReference type="ARBA" id="ARBA00023242"/>
    </source>
</evidence>
<dbReference type="FunFam" id="1.10.10.60:FF:000143">
    <property type="entry name" value="homeobox protein knotted-1-like 3 isoform X1"/>
    <property type="match status" value="1"/>
</dbReference>
<evidence type="ECO:0000256" key="3">
    <source>
        <dbReference type="ARBA" id="ARBA00023155"/>
    </source>
</evidence>
<dbReference type="SMART" id="SM01188">
    <property type="entry name" value="ELK"/>
    <property type="match status" value="1"/>
</dbReference>
<feature type="domain" description="ELK" evidence="9">
    <location>
        <begin position="275"/>
        <end position="295"/>
    </location>
</feature>
<evidence type="ECO:0000256" key="6">
    <source>
        <dbReference type="PROSITE-ProRule" id="PRU00559"/>
    </source>
</evidence>
<keyword evidence="4 5" id="KW-0539">Nucleus</keyword>
<feature type="domain" description="Homeobox" evidence="8">
    <location>
        <begin position="295"/>
        <end position="358"/>
    </location>
</feature>
<dbReference type="Proteomes" id="UP000298416">
    <property type="component" value="Unassembled WGS sequence"/>
</dbReference>
<dbReference type="SMART" id="SM00389">
    <property type="entry name" value="HOX"/>
    <property type="match status" value="1"/>
</dbReference>
<evidence type="ECO:0000313" key="10">
    <source>
        <dbReference type="EMBL" id="KAG6389311.1"/>
    </source>
</evidence>
<dbReference type="SUPFAM" id="SSF46689">
    <property type="entry name" value="Homeodomain-like"/>
    <property type="match status" value="1"/>
</dbReference>
<feature type="DNA-binding region" description="Homeobox; TALE-type" evidence="5">
    <location>
        <begin position="296"/>
        <end position="359"/>
    </location>
</feature>
<reference evidence="10" key="2">
    <citation type="submission" date="2020-08" db="EMBL/GenBank/DDBJ databases">
        <title>Plant Genome Project.</title>
        <authorList>
            <person name="Zhang R.-G."/>
        </authorList>
    </citation>
    <scope>NUCLEOTIDE SEQUENCE</scope>
    <source>
        <strain evidence="10">Huo1</strain>
        <tissue evidence="10">Leaf</tissue>
    </source>
</reference>
<dbReference type="PANTHER" id="PTHR13109">
    <property type="entry name" value="NEUROCHONDRIN"/>
    <property type="match status" value="1"/>
</dbReference>
<dbReference type="SUPFAM" id="SSF48371">
    <property type="entry name" value="ARM repeat"/>
    <property type="match status" value="1"/>
</dbReference>
<reference evidence="10" key="1">
    <citation type="submission" date="2018-01" db="EMBL/GenBank/DDBJ databases">
        <authorList>
            <person name="Mao J.F."/>
        </authorList>
    </citation>
    <scope>NUCLEOTIDE SEQUENCE</scope>
    <source>
        <strain evidence="10">Huo1</strain>
        <tissue evidence="10">Leaf</tissue>
    </source>
</reference>
<comment type="similarity">
    <text evidence="6">Belongs to the TALE/KNOX homeobox family.</text>
</comment>
<dbReference type="GO" id="GO:0003677">
    <property type="term" value="F:DNA binding"/>
    <property type="evidence" value="ECO:0007669"/>
    <property type="project" value="UniProtKB-UniRule"/>
</dbReference>
<dbReference type="PROSITE" id="PS51213">
    <property type="entry name" value="ELK"/>
    <property type="match status" value="1"/>
</dbReference>
<dbReference type="Gene3D" id="1.10.10.60">
    <property type="entry name" value="Homeodomain-like"/>
    <property type="match status" value="1"/>
</dbReference>
<accession>A0A8X8W830</accession>
<dbReference type="InterPro" id="IPR005540">
    <property type="entry name" value="KNOX1"/>
</dbReference>
<evidence type="ECO:0008006" key="12">
    <source>
        <dbReference type="Google" id="ProtNLM"/>
    </source>
</evidence>
<dbReference type="InterPro" id="IPR008422">
    <property type="entry name" value="KN_HD"/>
</dbReference>
<keyword evidence="2 5" id="KW-0238">DNA-binding</keyword>
<dbReference type="PROSITE" id="PS50071">
    <property type="entry name" value="HOMEOBOX_2"/>
    <property type="match status" value="1"/>
</dbReference>
<evidence type="ECO:0000259" key="9">
    <source>
        <dbReference type="PROSITE" id="PS51213"/>
    </source>
</evidence>
<keyword evidence="11" id="KW-1185">Reference proteome</keyword>
<feature type="compositionally biased region" description="Low complexity" evidence="7">
    <location>
        <begin position="414"/>
        <end position="433"/>
    </location>
</feature>
<dbReference type="InterPro" id="IPR005539">
    <property type="entry name" value="ELK_dom"/>
</dbReference>
<evidence type="ECO:0000313" key="11">
    <source>
        <dbReference type="Proteomes" id="UP000298416"/>
    </source>
</evidence>
<feature type="region of interest" description="Disordered" evidence="7">
    <location>
        <begin position="414"/>
        <end position="435"/>
    </location>
</feature>
<evidence type="ECO:0000256" key="1">
    <source>
        <dbReference type="ARBA" id="ARBA00004123"/>
    </source>
</evidence>
<dbReference type="EMBL" id="PNBA02000020">
    <property type="protein sequence ID" value="KAG6389311.1"/>
    <property type="molecule type" value="Genomic_DNA"/>
</dbReference>
<dbReference type="SMART" id="SM01255">
    <property type="entry name" value="KNOX1"/>
    <property type="match status" value="1"/>
</dbReference>
<keyword evidence="3 5" id="KW-0371">Homeobox</keyword>
<dbReference type="InterPro" id="IPR001356">
    <property type="entry name" value="HD"/>
</dbReference>
<gene>
    <name evidence="10" type="ORF">SASPL_150779</name>
</gene>
<evidence type="ECO:0000256" key="5">
    <source>
        <dbReference type="PROSITE-ProRule" id="PRU00108"/>
    </source>
</evidence>
<sequence length="1069" mass="118060">MDHLSQEMALRHFGDDRLPDNSSVLRNILPDGKPATEHHHRPASWLNSAILRQPNHFPDANFLNLQTSSSPATSNQWLSRSILQRNMSEVSGDSMPAAEYNNNSNGRSEGEANWQHKAEILSHPLYEQLLSAHVACLRIATPVDQLPRIDAQLAQSQQVFDKYSAAGHGADDKELDQFMTHYVVLLCSFKDQLQQHVRVHAMEAVMACWEIEQSLQSVTGVSPGEGTGATMSDDDDDEQVESDVNLFEDDNGNTGFGPLIPTETERSLMEHVRQELKHDLKNGYKDKIVDIREEILRKRRAGKLPGDTTSVLKAWWQSHSKWPYPTEVDKVKLVEETGLQLKQINNWFINQRKRNWHTNGNASSSSSSTALKSKRKSLVLDMPLSLKNTSVINLNSRYVAPNFAANCESVTMEQQTSTSSLQASPSPSPTHSPSLEDVMRLLKGNTDSQRLAGLLLVTKFFDKNDKPTILSVYSAVGSTFLHRLLLTGMGKGGGGANIDNADRHAYLQLSVTILASFARLLELAATDEMLSKIPLVLELMPNQSNLSLTEQCFEFLFLVTTAQEDGAMTFYRSGGMNVLASHMHALPDGSHVMELAMKLVQFIISKLPAENVYLEHPTELSKMVFLCSPGYSSDVSAIARQFARLHNALKFEALHLLSALLSSSYSGVLFSALQSLKSDDWSDNLRIGVMDVLQNRVGPAEKLRALVVAQHAISIVGEDWLIGPTNLPDGHSSFPAERCILLILESSRVEIAVLVNELAYLKYEASKNSPPDSETFLGTLRNLSVAFSLVERIIKLMSKLGENEESNSAPIINDSTLMKMIGGLNETIGVDHGDRKGNDLLASVRVVGSYLAEAPPACNEKVKDLLGYMLSVEGDEESSPFQSISFLLPMLCQITMENDGCKLFASAGTFGAVVGFLISLIDSSDSSVDNIGTILLACDTIMNFLLKREQFHFTLENSCSVKLLQALVRWTGFCHDFAANTSDVSMIMMASSICSLIIDSTSEETLLRYPEFNDDDLIALSLLMKRSLETHGQDMMSSDGNSEADLYEIVTSGYDSWADRFPHIKQVVG</sequence>
<dbReference type="GO" id="GO:0006355">
    <property type="term" value="P:regulation of DNA-templated transcription"/>
    <property type="evidence" value="ECO:0007669"/>
    <property type="project" value="InterPro"/>
</dbReference>
<comment type="subcellular location">
    <subcellularLocation>
        <location evidence="1 5">Nucleus</location>
    </subcellularLocation>
</comment>
<dbReference type="InterPro" id="IPR005541">
    <property type="entry name" value="KNOX2"/>
</dbReference>
<protein>
    <recommendedName>
        <fullName evidence="12">Homeobox domain-containing protein</fullName>
    </recommendedName>
</protein>
<dbReference type="Pfam" id="PF05536">
    <property type="entry name" value="Neurochondrin"/>
    <property type="match status" value="1"/>
</dbReference>
<dbReference type="CDD" id="cd00086">
    <property type="entry name" value="homeodomain"/>
    <property type="match status" value="1"/>
</dbReference>
<dbReference type="GO" id="GO:0005634">
    <property type="term" value="C:nucleus"/>
    <property type="evidence" value="ECO:0007669"/>
    <property type="project" value="UniProtKB-SubCell"/>
</dbReference>
<name>A0A8X8W830_SALSN</name>
<dbReference type="SMART" id="SM01256">
    <property type="entry name" value="KNOX2"/>
    <property type="match status" value="1"/>
</dbReference>
<feature type="region of interest" description="Disordered" evidence="7">
    <location>
        <begin position="13"/>
        <end position="41"/>
    </location>
</feature>